<evidence type="ECO:0000313" key="8">
    <source>
        <dbReference type="Proteomes" id="UP000554342"/>
    </source>
</evidence>
<dbReference type="Proteomes" id="UP000554342">
    <property type="component" value="Unassembled WGS sequence"/>
</dbReference>
<feature type="transmembrane region" description="Helical" evidence="5">
    <location>
        <begin position="6"/>
        <end position="25"/>
    </location>
</feature>
<evidence type="ECO:0000256" key="3">
    <source>
        <dbReference type="ARBA" id="ARBA00022989"/>
    </source>
</evidence>
<dbReference type="RefSeq" id="WP_184005776.1">
    <property type="nucleotide sequence ID" value="NZ_BAABIF010000007.1"/>
</dbReference>
<feature type="transmembrane region" description="Helical" evidence="5">
    <location>
        <begin position="140"/>
        <end position="160"/>
    </location>
</feature>
<evidence type="ECO:0000256" key="5">
    <source>
        <dbReference type="SAM" id="Phobius"/>
    </source>
</evidence>
<accession>A0A840Z354</accession>
<keyword evidence="8" id="KW-1185">Reference proteome</keyword>
<feature type="transmembrane region" description="Helical" evidence="5">
    <location>
        <begin position="74"/>
        <end position="92"/>
    </location>
</feature>
<dbReference type="AlphaFoldDB" id="A0A840Z354"/>
<feature type="transmembrane region" description="Helical" evidence="5">
    <location>
        <begin position="113"/>
        <end position="134"/>
    </location>
</feature>
<sequence length="223" mass="24472">MDWIEFSLALIVFFLSHGTLIRPPIKPWLVKLIGTGGFTFGYSLLSLGVLAWLISAAGRAPFVSLWYWQPWHNHVVLMVMFAVCLILGLAIGRPNPFSFGGSKNAAFDPDRPGIVGVMRHPLLAALALWALAHVFANGDLAHLIMFGTFAVFAMVGGRIIDRRKNRLMGAEWEELRQRVKQSGLSKALLSLMREPIRLLAGAAGYVALIVAHPYLFGVNPIAG</sequence>
<evidence type="ECO:0000259" key="6">
    <source>
        <dbReference type="Pfam" id="PF07298"/>
    </source>
</evidence>
<comment type="caution">
    <text evidence="7">The sequence shown here is derived from an EMBL/GenBank/DDBJ whole genome shotgun (WGS) entry which is preliminary data.</text>
</comment>
<dbReference type="Pfam" id="PF07298">
    <property type="entry name" value="NnrU"/>
    <property type="match status" value="1"/>
</dbReference>
<evidence type="ECO:0000313" key="7">
    <source>
        <dbReference type="EMBL" id="MBB5720177.1"/>
    </source>
</evidence>
<evidence type="ECO:0000256" key="1">
    <source>
        <dbReference type="ARBA" id="ARBA00004141"/>
    </source>
</evidence>
<evidence type="ECO:0000256" key="4">
    <source>
        <dbReference type="ARBA" id="ARBA00023136"/>
    </source>
</evidence>
<dbReference type="GO" id="GO:0016020">
    <property type="term" value="C:membrane"/>
    <property type="evidence" value="ECO:0007669"/>
    <property type="project" value="UniProtKB-SubCell"/>
</dbReference>
<evidence type="ECO:0000256" key="2">
    <source>
        <dbReference type="ARBA" id="ARBA00022692"/>
    </source>
</evidence>
<dbReference type="EMBL" id="JACIJI010000009">
    <property type="protein sequence ID" value="MBB5720177.1"/>
    <property type="molecule type" value="Genomic_DNA"/>
</dbReference>
<dbReference type="InterPro" id="IPR009915">
    <property type="entry name" value="NnrU_dom"/>
</dbReference>
<proteinExistence type="predicted"/>
<feature type="transmembrane region" description="Helical" evidence="5">
    <location>
        <begin position="196"/>
        <end position="216"/>
    </location>
</feature>
<keyword evidence="2 5" id="KW-0812">Transmembrane</keyword>
<reference evidence="7 8" key="1">
    <citation type="submission" date="2020-08" db="EMBL/GenBank/DDBJ databases">
        <title>Genomic Encyclopedia of Type Strains, Phase IV (KMG-IV): sequencing the most valuable type-strain genomes for metagenomic binning, comparative biology and taxonomic classification.</title>
        <authorList>
            <person name="Goeker M."/>
        </authorList>
    </citation>
    <scope>NUCLEOTIDE SEQUENCE [LARGE SCALE GENOMIC DNA]</scope>
    <source>
        <strain evidence="7 8">DSM 27203</strain>
    </source>
</reference>
<comment type="subcellular location">
    <subcellularLocation>
        <location evidence="1">Membrane</location>
        <topology evidence="1">Multi-pass membrane protein</topology>
    </subcellularLocation>
</comment>
<feature type="transmembrane region" description="Helical" evidence="5">
    <location>
        <begin position="32"/>
        <end position="54"/>
    </location>
</feature>
<feature type="domain" description="NnrU" evidence="6">
    <location>
        <begin position="6"/>
        <end position="220"/>
    </location>
</feature>
<name>A0A840Z354_9SPHN</name>
<keyword evidence="4 5" id="KW-0472">Membrane</keyword>
<organism evidence="7 8">
    <name type="scientific">Stakelama sediminis</name>
    <dbReference type="NCBI Taxonomy" id="463200"/>
    <lineage>
        <taxon>Bacteria</taxon>
        <taxon>Pseudomonadati</taxon>
        <taxon>Pseudomonadota</taxon>
        <taxon>Alphaproteobacteria</taxon>
        <taxon>Sphingomonadales</taxon>
        <taxon>Sphingomonadaceae</taxon>
        <taxon>Stakelama</taxon>
    </lineage>
</organism>
<gene>
    <name evidence="7" type="ORF">FHR23_003139</name>
</gene>
<protein>
    <submittedName>
        <fullName evidence="7">Putative membrane protein</fullName>
    </submittedName>
</protein>
<keyword evidence="3 5" id="KW-1133">Transmembrane helix</keyword>